<evidence type="ECO:0000313" key="4">
    <source>
        <dbReference type="Proteomes" id="UP000003379"/>
    </source>
</evidence>
<reference evidence="2 4" key="1">
    <citation type="submission" date="2011-08" db="EMBL/GenBank/DDBJ databases">
        <title>The Genome Sequence of Eubacteriaceae bacterium CM5.</title>
        <authorList>
            <consortium name="The Broad Institute Genome Sequencing Platform"/>
            <person name="Earl A."/>
            <person name="Ward D."/>
            <person name="Feldgarden M."/>
            <person name="Gevers D."/>
            <person name="Sizova M."/>
            <person name="Hazen A."/>
            <person name="Epstein S."/>
            <person name="Young S.K."/>
            <person name="Zeng Q."/>
            <person name="Gargeya S."/>
            <person name="Fitzgerald M."/>
            <person name="Haas B."/>
            <person name="Abouelleil A."/>
            <person name="Alvarado L."/>
            <person name="Arachchi H.M."/>
            <person name="Berlin A."/>
            <person name="Brown A."/>
            <person name="Chapman S.B."/>
            <person name="Chen Z."/>
            <person name="Dunbar C."/>
            <person name="Freedman E."/>
            <person name="Gearin G."/>
            <person name="Gellesch M."/>
            <person name="Goldberg J."/>
            <person name="Griggs A."/>
            <person name="Gujja S."/>
            <person name="Heiman D."/>
            <person name="Howarth C."/>
            <person name="Larson L."/>
            <person name="Lui A."/>
            <person name="MacDonald P.J.P."/>
            <person name="Montmayeur A."/>
            <person name="Murphy C."/>
            <person name="Neiman D."/>
            <person name="Pearson M."/>
            <person name="Priest M."/>
            <person name="Roberts A."/>
            <person name="Saif S."/>
            <person name="Shea T."/>
            <person name="Shenoy N."/>
            <person name="Sisk P."/>
            <person name="Stolte C."/>
            <person name="Sykes S."/>
            <person name="Wortman J."/>
            <person name="Nusbaum C."/>
            <person name="Birren B."/>
        </authorList>
    </citation>
    <scope>NUCLEOTIDE SEQUENCE [LARGE SCALE GENOMIC DNA]</scope>
    <source>
        <strain evidence="2 4">CM5</strain>
    </source>
</reference>
<evidence type="ECO:0000259" key="1">
    <source>
        <dbReference type="Pfam" id="PF13592"/>
    </source>
</evidence>
<name>G9XG20_9FIRM</name>
<evidence type="ECO:0000313" key="3">
    <source>
        <dbReference type="EMBL" id="EHL19586.1"/>
    </source>
</evidence>
<dbReference type="HOGENOM" id="CLU_101800_0_0_9"/>
<dbReference type="STRING" id="796937.HMPREF9630_02115"/>
<dbReference type="Pfam" id="PF13592">
    <property type="entry name" value="HTH_33"/>
    <property type="match status" value="1"/>
</dbReference>
<dbReference type="Pfam" id="PF13384">
    <property type="entry name" value="HTH_23"/>
    <property type="match status" value="1"/>
</dbReference>
<dbReference type="InterPro" id="IPR009057">
    <property type="entry name" value="Homeodomain-like_sf"/>
</dbReference>
<gene>
    <name evidence="3" type="ORF">HMPREF9628_01398</name>
    <name evidence="2" type="ORF">HMPREF9628_02298</name>
</gene>
<dbReference type="EMBL" id="AFZG01000091">
    <property type="protein sequence ID" value="EHL15517.1"/>
    <property type="molecule type" value="Genomic_DNA"/>
</dbReference>
<protein>
    <recommendedName>
        <fullName evidence="1">Winged helix-turn helix domain-containing protein</fullName>
    </recommendedName>
</protein>
<dbReference type="EMBL" id="AFZG01000017">
    <property type="protein sequence ID" value="EHL19586.1"/>
    <property type="molecule type" value="Genomic_DNA"/>
</dbReference>
<comment type="caution">
    <text evidence="2">The sequence shown here is derived from an EMBL/GenBank/DDBJ whole genome shotgun (WGS) entry which is preliminary data.</text>
</comment>
<feature type="domain" description="Winged helix-turn helix" evidence="1">
    <location>
        <begin position="102"/>
        <end position="157"/>
    </location>
</feature>
<sequence>MHKISIEESKKISEIRNTIKDKKEDKRLHAIQLRGQGKSNKEIAEKLDTSIKVVNNWICKYVKEGIEGLLSKGQKGNHRNLTFEQEEEMLKKFEEKGKKGQIITVKEIEEEYVKLVGHSIGTAQIYYVLKRHGWRKVMPRSRHPKKANQEVIEASKKLTVWQKSY</sequence>
<dbReference type="SUPFAM" id="SSF46689">
    <property type="entry name" value="Homeodomain-like"/>
    <property type="match status" value="1"/>
</dbReference>
<organism evidence="2 4">
    <name type="scientific">Peptoanaerobacter stomatis</name>
    <dbReference type="NCBI Taxonomy" id="796937"/>
    <lineage>
        <taxon>Bacteria</taxon>
        <taxon>Bacillati</taxon>
        <taxon>Bacillota</taxon>
        <taxon>Clostridia</taxon>
        <taxon>Peptostreptococcales</taxon>
        <taxon>Filifactoraceae</taxon>
        <taxon>Peptoanaerobacter</taxon>
    </lineage>
</organism>
<dbReference type="AlphaFoldDB" id="G9XG20"/>
<proteinExistence type="predicted"/>
<dbReference type="Proteomes" id="UP000003379">
    <property type="component" value="Unassembled WGS sequence"/>
</dbReference>
<dbReference type="RefSeq" id="WP_009529387.1">
    <property type="nucleotide sequence ID" value="NZ_JH414607.1"/>
</dbReference>
<accession>G9XG20</accession>
<evidence type="ECO:0000313" key="2">
    <source>
        <dbReference type="EMBL" id="EHL15517.1"/>
    </source>
</evidence>
<dbReference type="InterPro" id="IPR025959">
    <property type="entry name" value="Winged_HTH_dom"/>
</dbReference>